<keyword evidence="4 6" id="KW-0413">Isomerase</keyword>
<dbReference type="GO" id="GO:0006457">
    <property type="term" value="P:protein folding"/>
    <property type="evidence" value="ECO:0007669"/>
    <property type="project" value="InterPro"/>
</dbReference>
<comment type="catalytic activity">
    <reaction evidence="1">
        <text>[protein]-peptidylproline (omega=180) = [protein]-peptidylproline (omega=0)</text>
        <dbReference type="Rhea" id="RHEA:16237"/>
        <dbReference type="Rhea" id="RHEA-COMP:10747"/>
        <dbReference type="Rhea" id="RHEA-COMP:10748"/>
        <dbReference type="ChEBI" id="CHEBI:83833"/>
        <dbReference type="ChEBI" id="CHEBI:83834"/>
        <dbReference type="EC" id="5.2.1.8"/>
    </reaction>
</comment>
<gene>
    <name evidence="6" type="primary">Ppid</name>
    <name evidence="6" type="ORF">CORCRI_R11726</name>
</gene>
<accession>A0A851LFJ6</accession>
<dbReference type="PANTHER" id="PTHR11071:SF561">
    <property type="entry name" value="PEPTIDYL-PROLYL CIS-TRANS ISOMERASE D-RELATED"/>
    <property type="match status" value="1"/>
</dbReference>
<sequence length="325" mass="35676">MSHPSPVARPSKPCNPRAFFDVDIGGERVGRIVFELFADVVPKTAENFRALCTGEKGTGPTTGKPLHYKGCPFHRIIKQFMVQGGDFSNQNGTGGESIYGEKFEDENFHYKHDKPGLLSMANAGPGTNGSQFFITTVPTSHLDGKHVVFGQVIKGMGVVKILENVEVKGENPAKLCVIAECGELKEGDDWGIVPQDGSGDAHPDFPEDSDIDLKDVRKKARICGKIAKGRTKHMLQKKYMFFVNLFFCRYVEASEAVAEEADKPKLKTVALTCVKKIGACKLKLLDWQGAIESCSEALKIDPANTKALYRRAQGWQGIKDLDQAL</sequence>
<dbReference type="PROSITE" id="PS00170">
    <property type="entry name" value="CSA_PPIASE_1"/>
    <property type="match status" value="1"/>
</dbReference>
<dbReference type="Pfam" id="PF00160">
    <property type="entry name" value="Pro_isomerase"/>
    <property type="match status" value="1"/>
</dbReference>
<comment type="caution">
    <text evidence="6">The sequence shown here is derived from an EMBL/GenBank/DDBJ whole genome shotgun (WGS) entry which is preliminary data.</text>
</comment>
<dbReference type="PANTHER" id="PTHR11071">
    <property type="entry name" value="PEPTIDYL-PROLYL CIS-TRANS ISOMERASE"/>
    <property type="match status" value="1"/>
</dbReference>
<dbReference type="AlphaFoldDB" id="A0A851LFJ6"/>
<dbReference type="Gene3D" id="1.25.40.10">
    <property type="entry name" value="Tetratricopeptide repeat domain"/>
    <property type="match status" value="1"/>
</dbReference>
<keyword evidence="7" id="KW-1185">Reference proteome</keyword>
<proteinExistence type="predicted"/>
<evidence type="ECO:0000256" key="3">
    <source>
        <dbReference type="ARBA" id="ARBA00023110"/>
    </source>
</evidence>
<dbReference type="EMBL" id="WBMX01002283">
    <property type="protein sequence ID" value="NXC17168.1"/>
    <property type="molecule type" value="Genomic_DNA"/>
</dbReference>
<dbReference type="InterPro" id="IPR011990">
    <property type="entry name" value="TPR-like_helical_dom_sf"/>
</dbReference>
<dbReference type="InterPro" id="IPR029000">
    <property type="entry name" value="Cyclophilin-like_dom_sf"/>
</dbReference>
<dbReference type="EC" id="5.2.1.8" evidence="2"/>
<dbReference type="SUPFAM" id="SSF48452">
    <property type="entry name" value="TPR-like"/>
    <property type="match status" value="1"/>
</dbReference>
<reference evidence="6" key="1">
    <citation type="submission" date="2019-09" db="EMBL/GenBank/DDBJ databases">
        <title>Bird 10,000 Genomes (B10K) Project - Family phase.</title>
        <authorList>
            <person name="Zhang G."/>
        </authorList>
    </citation>
    <scope>NUCLEOTIDE SEQUENCE</scope>
    <source>
        <strain evidence="6">B10K-CU-031-40</strain>
    </source>
</reference>
<evidence type="ECO:0000259" key="5">
    <source>
        <dbReference type="PROSITE" id="PS50072"/>
    </source>
</evidence>
<dbReference type="PROSITE" id="PS50072">
    <property type="entry name" value="CSA_PPIASE_2"/>
    <property type="match status" value="1"/>
</dbReference>
<dbReference type="GO" id="GO:0016018">
    <property type="term" value="F:cyclosporin A binding"/>
    <property type="evidence" value="ECO:0007669"/>
    <property type="project" value="TreeGrafter"/>
</dbReference>
<feature type="non-terminal residue" evidence="6">
    <location>
        <position position="325"/>
    </location>
</feature>
<dbReference type="SUPFAM" id="SSF50891">
    <property type="entry name" value="Cyclophilin-like"/>
    <property type="match status" value="1"/>
</dbReference>
<evidence type="ECO:0000256" key="4">
    <source>
        <dbReference type="ARBA" id="ARBA00023235"/>
    </source>
</evidence>
<dbReference type="PRINTS" id="PR00153">
    <property type="entry name" value="CSAPPISMRASE"/>
</dbReference>
<dbReference type="GO" id="GO:0003755">
    <property type="term" value="F:peptidyl-prolyl cis-trans isomerase activity"/>
    <property type="evidence" value="ECO:0007669"/>
    <property type="project" value="UniProtKB-KW"/>
</dbReference>
<evidence type="ECO:0000313" key="7">
    <source>
        <dbReference type="Proteomes" id="UP000621168"/>
    </source>
</evidence>
<feature type="domain" description="PPIase cyclophilin-type" evidence="5">
    <location>
        <begin position="19"/>
        <end position="183"/>
    </location>
</feature>
<evidence type="ECO:0000313" key="6">
    <source>
        <dbReference type="EMBL" id="NXC17168.1"/>
    </source>
</evidence>
<dbReference type="FunFam" id="2.40.100.10:FF:000009">
    <property type="entry name" value="Peptidyl-prolyl cis-trans isomerase D"/>
    <property type="match status" value="1"/>
</dbReference>
<keyword evidence="3" id="KW-0697">Rotamase</keyword>
<name>A0A851LFJ6_CORCR</name>
<dbReference type="GO" id="GO:0005829">
    <property type="term" value="C:cytosol"/>
    <property type="evidence" value="ECO:0007669"/>
    <property type="project" value="TreeGrafter"/>
</dbReference>
<dbReference type="InterPro" id="IPR002130">
    <property type="entry name" value="Cyclophilin-type_PPIase_dom"/>
</dbReference>
<dbReference type="OrthoDB" id="407558at2759"/>
<evidence type="ECO:0000256" key="1">
    <source>
        <dbReference type="ARBA" id="ARBA00000971"/>
    </source>
</evidence>
<dbReference type="InterPro" id="IPR020892">
    <property type="entry name" value="Cyclophilin-type_PPIase_CS"/>
</dbReference>
<protein>
    <recommendedName>
        <fullName evidence="2">peptidylprolyl isomerase</fullName>
        <ecNumber evidence="2">5.2.1.8</ecNumber>
    </recommendedName>
</protein>
<evidence type="ECO:0000256" key="2">
    <source>
        <dbReference type="ARBA" id="ARBA00013194"/>
    </source>
</evidence>
<dbReference type="Proteomes" id="UP000621168">
    <property type="component" value="Unassembled WGS sequence"/>
</dbReference>
<feature type="non-terminal residue" evidence="6">
    <location>
        <position position="1"/>
    </location>
</feature>
<dbReference type="CDD" id="cd01926">
    <property type="entry name" value="cyclophilin_ABH_like"/>
    <property type="match status" value="1"/>
</dbReference>
<dbReference type="Gene3D" id="2.40.100.10">
    <property type="entry name" value="Cyclophilin-like"/>
    <property type="match status" value="1"/>
</dbReference>
<organism evidence="6 7">
    <name type="scientific">Corythaeola cristata</name>
    <name type="common">Great blue turaco</name>
    <dbReference type="NCBI Taxonomy" id="103954"/>
    <lineage>
        <taxon>Eukaryota</taxon>
        <taxon>Metazoa</taxon>
        <taxon>Chordata</taxon>
        <taxon>Craniata</taxon>
        <taxon>Vertebrata</taxon>
        <taxon>Euteleostomi</taxon>
        <taxon>Archelosauria</taxon>
        <taxon>Archosauria</taxon>
        <taxon>Dinosauria</taxon>
        <taxon>Saurischia</taxon>
        <taxon>Theropoda</taxon>
        <taxon>Coelurosauria</taxon>
        <taxon>Aves</taxon>
        <taxon>Neognathae</taxon>
        <taxon>Neoaves</taxon>
        <taxon>Otidimorphae</taxon>
        <taxon>Musophagiformes</taxon>
        <taxon>Musophagidae</taxon>
        <taxon>Corythaeola</taxon>
    </lineage>
</organism>